<evidence type="ECO:0000313" key="1">
    <source>
        <dbReference type="EMBL" id="CAA6807155.1"/>
    </source>
</evidence>
<dbReference type="EMBL" id="CACVAS010000047">
    <property type="protein sequence ID" value="CAA6807155.1"/>
    <property type="molecule type" value="Genomic_DNA"/>
</dbReference>
<accession>A0A6S6SV31</accession>
<dbReference type="InterPro" id="IPR036390">
    <property type="entry name" value="WH_DNA-bd_sf"/>
</dbReference>
<name>A0A6S6SV31_9BACT</name>
<organism evidence="1">
    <name type="scientific">uncultured Sulfurovum sp</name>
    <dbReference type="NCBI Taxonomy" id="269237"/>
    <lineage>
        <taxon>Bacteria</taxon>
        <taxon>Pseudomonadati</taxon>
        <taxon>Campylobacterota</taxon>
        <taxon>Epsilonproteobacteria</taxon>
        <taxon>Campylobacterales</taxon>
        <taxon>Sulfurovaceae</taxon>
        <taxon>Sulfurovum</taxon>
        <taxon>environmental samples</taxon>
    </lineage>
</organism>
<dbReference type="SUPFAM" id="SSF46785">
    <property type="entry name" value="Winged helix' DNA-binding domain"/>
    <property type="match status" value="1"/>
</dbReference>
<proteinExistence type="predicted"/>
<gene>
    <name evidence="1" type="ORF">HELGO_WM3266</name>
</gene>
<dbReference type="AlphaFoldDB" id="A0A6S6SV31"/>
<reference evidence="1" key="1">
    <citation type="submission" date="2020-01" db="EMBL/GenBank/DDBJ databases">
        <authorList>
            <person name="Meier V. D."/>
            <person name="Meier V D."/>
        </authorList>
    </citation>
    <scope>NUCLEOTIDE SEQUENCE</scope>
    <source>
        <strain evidence="1">HLG_WM_MAG_01</strain>
    </source>
</reference>
<sequence>MVESLLAKSLNQHMVNQTYSKMSEKDKLVFLDHCTPIFQYHMDRLAKIEQSIIYYLAIPDRRSLTKDILPKKQTNLFLSKKLRVESKSLSVYLKRLFDNGLISREKINDKNYIYSIKDIILIDWLRMREPNKKTILISL</sequence>
<protein>
    <submittedName>
        <fullName evidence="1">Uncharacterized protein</fullName>
    </submittedName>
</protein>